<protein>
    <submittedName>
        <fullName evidence="1">Uncharacterized protein</fullName>
    </submittedName>
</protein>
<reference evidence="1 2" key="1">
    <citation type="journal article" date="2016" name="Mol. Biol. Evol.">
        <title>Comparative Genomics of Early-Diverging Mushroom-Forming Fungi Provides Insights into the Origins of Lignocellulose Decay Capabilities.</title>
        <authorList>
            <person name="Nagy L.G."/>
            <person name="Riley R."/>
            <person name="Tritt A."/>
            <person name="Adam C."/>
            <person name="Daum C."/>
            <person name="Floudas D."/>
            <person name="Sun H."/>
            <person name="Yadav J.S."/>
            <person name="Pangilinan J."/>
            <person name="Larsson K.H."/>
            <person name="Matsuura K."/>
            <person name="Barry K."/>
            <person name="Labutti K."/>
            <person name="Kuo R."/>
            <person name="Ohm R.A."/>
            <person name="Bhattacharya S.S."/>
            <person name="Shirouzu T."/>
            <person name="Yoshinaga Y."/>
            <person name="Martin F.M."/>
            <person name="Grigoriev I.V."/>
            <person name="Hibbett D.S."/>
        </authorList>
    </citation>
    <scope>NUCLEOTIDE SEQUENCE [LARGE SCALE GENOMIC DNA]</scope>
    <source>
        <strain evidence="1 2">CBS 109695</strain>
    </source>
</reference>
<dbReference type="Proteomes" id="UP000076532">
    <property type="component" value="Unassembled WGS sequence"/>
</dbReference>
<name>A0A166EJ67_9AGAM</name>
<accession>A0A166EJ67</accession>
<dbReference type="EMBL" id="KV417600">
    <property type="protein sequence ID" value="KZP15817.1"/>
    <property type="molecule type" value="Genomic_DNA"/>
</dbReference>
<organism evidence="1 2">
    <name type="scientific">Athelia psychrophila</name>
    <dbReference type="NCBI Taxonomy" id="1759441"/>
    <lineage>
        <taxon>Eukaryota</taxon>
        <taxon>Fungi</taxon>
        <taxon>Dikarya</taxon>
        <taxon>Basidiomycota</taxon>
        <taxon>Agaricomycotina</taxon>
        <taxon>Agaricomycetes</taxon>
        <taxon>Agaricomycetidae</taxon>
        <taxon>Atheliales</taxon>
        <taxon>Atheliaceae</taxon>
        <taxon>Athelia</taxon>
    </lineage>
</organism>
<keyword evidence="2" id="KW-1185">Reference proteome</keyword>
<dbReference type="AlphaFoldDB" id="A0A166EJ67"/>
<proteinExistence type="predicted"/>
<gene>
    <name evidence="1" type="ORF">FIBSPDRAFT_866721</name>
</gene>
<sequence>MCLEGMSSSEVRLVKWFRVRTTRTGLNGYIPPACTNKYTFITVSTRRTNATPPVIHLTHRDLLYSAYTLNGACD</sequence>
<evidence type="ECO:0000313" key="2">
    <source>
        <dbReference type="Proteomes" id="UP000076532"/>
    </source>
</evidence>
<evidence type="ECO:0000313" key="1">
    <source>
        <dbReference type="EMBL" id="KZP15817.1"/>
    </source>
</evidence>